<keyword evidence="3" id="KW-1185">Reference proteome</keyword>
<name>A0A9Y2IC42_9PSEU</name>
<evidence type="ECO:0000256" key="1">
    <source>
        <dbReference type="SAM" id="Phobius"/>
    </source>
</evidence>
<organism evidence="2 3">
    <name type="scientific">Amycolatopsis carbonis</name>
    <dbReference type="NCBI Taxonomy" id="715471"/>
    <lineage>
        <taxon>Bacteria</taxon>
        <taxon>Bacillati</taxon>
        <taxon>Actinomycetota</taxon>
        <taxon>Actinomycetes</taxon>
        <taxon>Pseudonocardiales</taxon>
        <taxon>Pseudonocardiaceae</taxon>
        <taxon>Amycolatopsis</taxon>
    </lineage>
</organism>
<proteinExistence type="predicted"/>
<evidence type="ECO:0000313" key="3">
    <source>
        <dbReference type="Proteomes" id="UP001236014"/>
    </source>
</evidence>
<sequence>MDEFIPEPSREVAGPPGAGARRIALALLAMGALVFVLTVAFTVLPR</sequence>
<dbReference type="Proteomes" id="UP001236014">
    <property type="component" value="Chromosome"/>
</dbReference>
<dbReference type="RefSeq" id="WP_285967930.1">
    <property type="nucleotide sequence ID" value="NZ_CP127294.1"/>
</dbReference>
<reference evidence="2 3" key="1">
    <citation type="submission" date="2023-06" db="EMBL/GenBank/DDBJ databases">
        <authorList>
            <person name="Oyuntsetseg B."/>
            <person name="Kim S.B."/>
        </authorList>
    </citation>
    <scope>NUCLEOTIDE SEQUENCE [LARGE SCALE GENOMIC DNA]</scope>
    <source>
        <strain evidence="2 3">2-15</strain>
    </source>
</reference>
<gene>
    <name evidence="2" type="ORF">QRX50_38205</name>
</gene>
<feature type="transmembrane region" description="Helical" evidence="1">
    <location>
        <begin position="23"/>
        <end position="44"/>
    </location>
</feature>
<dbReference type="EMBL" id="CP127294">
    <property type="protein sequence ID" value="WIX77189.1"/>
    <property type="molecule type" value="Genomic_DNA"/>
</dbReference>
<dbReference type="AlphaFoldDB" id="A0A9Y2IC42"/>
<dbReference type="KEGG" id="acab:QRX50_38205"/>
<keyword evidence="1" id="KW-1133">Transmembrane helix</keyword>
<accession>A0A9Y2IC42</accession>
<keyword evidence="1" id="KW-0472">Membrane</keyword>
<protein>
    <submittedName>
        <fullName evidence="2">Uncharacterized protein</fullName>
    </submittedName>
</protein>
<evidence type="ECO:0000313" key="2">
    <source>
        <dbReference type="EMBL" id="WIX77189.1"/>
    </source>
</evidence>
<keyword evidence="1" id="KW-0812">Transmembrane</keyword>